<name>A0A9Q0MSK0_9DIPT</name>
<gene>
    <name evidence="1" type="ORF">Bhyg_14887</name>
</gene>
<sequence length="71" mass="8282">MKRKESKSEKSHCARRIYKLYSMYQNDAKNEIHFIRKGQPSQSFGLIETLTNSTLHIKVSKCLDEQPHESG</sequence>
<reference evidence="1" key="1">
    <citation type="submission" date="2022-07" db="EMBL/GenBank/DDBJ databases">
        <authorList>
            <person name="Trinca V."/>
            <person name="Uliana J.V.C."/>
            <person name="Torres T.T."/>
            <person name="Ward R.J."/>
            <person name="Monesi N."/>
        </authorList>
    </citation>
    <scope>NUCLEOTIDE SEQUENCE</scope>
    <source>
        <strain evidence="1">HSMRA1968</strain>
        <tissue evidence="1">Whole embryos</tissue>
    </source>
</reference>
<dbReference type="AlphaFoldDB" id="A0A9Q0MSK0"/>
<evidence type="ECO:0000313" key="1">
    <source>
        <dbReference type="EMBL" id="KAJ6636299.1"/>
    </source>
</evidence>
<organism evidence="1 2">
    <name type="scientific">Pseudolycoriella hygida</name>
    <dbReference type="NCBI Taxonomy" id="35572"/>
    <lineage>
        <taxon>Eukaryota</taxon>
        <taxon>Metazoa</taxon>
        <taxon>Ecdysozoa</taxon>
        <taxon>Arthropoda</taxon>
        <taxon>Hexapoda</taxon>
        <taxon>Insecta</taxon>
        <taxon>Pterygota</taxon>
        <taxon>Neoptera</taxon>
        <taxon>Endopterygota</taxon>
        <taxon>Diptera</taxon>
        <taxon>Nematocera</taxon>
        <taxon>Sciaroidea</taxon>
        <taxon>Sciaridae</taxon>
        <taxon>Pseudolycoriella</taxon>
    </lineage>
</organism>
<proteinExistence type="predicted"/>
<comment type="caution">
    <text evidence="1">The sequence shown here is derived from an EMBL/GenBank/DDBJ whole genome shotgun (WGS) entry which is preliminary data.</text>
</comment>
<protein>
    <submittedName>
        <fullName evidence="1">Uncharacterized protein</fullName>
    </submittedName>
</protein>
<dbReference type="EMBL" id="WJQU01000004">
    <property type="protein sequence ID" value="KAJ6636299.1"/>
    <property type="molecule type" value="Genomic_DNA"/>
</dbReference>
<dbReference type="Proteomes" id="UP001151699">
    <property type="component" value="Chromosome C"/>
</dbReference>
<evidence type="ECO:0000313" key="2">
    <source>
        <dbReference type="Proteomes" id="UP001151699"/>
    </source>
</evidence>
<accession>A0A9Q0MSK0</accession>
<keyword evidence="2" id="KW-1185">Reference proteome</keyword>